<gene>
    <name evidence="2" type="ORF">GGD46_003250</name>
</gene>
<comment type="caution">
    <text evidence="2">The sequence shown here is derived from an EMBL/GenBank/DDBJ whole genome shotgun (WGS) entry which is preliminary data.</text>
</comment>
<evidence type="ECO:0000313" key="2">
    <source>
        <dbReference type="EMBL" id="MBB6485956.1"/>
    </source>
</evidence>
<dbReference type="Proteomes" id="UP000565576">
    <property type="component" value="Unassembled WGS sequence"/>
</dbReference>
<evidence type="ECO:0000256" key="1">
    <source>
        <dbReference type="SAM" id="MobiDB-lite"/>
    </source>
</evidence>
<evidence type="ECO:0000313" key="3">
    <source>
        <dbReference type="Proteomes" id="UP000565576"/>
    </source>
</evidence>
<accession>A0A7X0IUL2</accession>
<feature type="compositionally biased region" description="Low complexity" evidence="1">
    <location>
        <begin position="142"/>
        <end position="189"/>
    </location>
</feature>
<feature type="region of interest" description="Disordered" evidence="1">
    <location>
        <begin position="142"/>
        <end position="205"/>
    </location>
</feature>
<dbReference type="AlphaFoldDB" id="A0A7X0IUL2"/>
<sequence length="205" mass="21643">MANFLEKWSSKKADKPKAGARNVVDTFRARVEEQKAYLEEYARDAAGFKKWRSTWFQRVPGGFGVTVGRDSINAGQGLSYIVVESVKDVAEFLEDLAYHAEKDVGFQQALEQNRRRRVALLNAAKSGGDAVASKAKAKAKPAAAKAAAAKSTAAKPAAAKPAAAKSAASKASPKVTKVKVAPAAASAEAAKPKRGRKVKADATAE</sequence>
<dbReference type="EMBL" id="JACHBG010000006">
    <property type="protein sequence ID" value="MBB6485956.1"/>
    <property type="molecule type" value="Genomic_DNA"/>
</dbReference>
<name>A0A7X0IUL2_9HYPH</name>
<organism evidence="2 3">
    <name type="scientific">Rhizobium lusitanum</name>
    <dbReference type="NCBI Taxonomy" id="293958"/>
    <lineage>
        <taxon>Bacteria</taxon>
        <taxon>Pseudomonadati</taxon>
        <taxon>Pseudomonadota</taxon>
        <taxon>Alphaproteobacteria</taxon>
        <taxon>Hyphomicrobiales</taxon>
        <taxon>Rhizobiaceae</taxon>
        <taxon>Rhizobium/Agrobacterium group</taxon>
        <taxon>Rhizobium</taxon>
    </lineage>
</organism>
<proteinExistence type="predicted"/>
<reference evidence="2 3" key="1">
    <citation type="submission" date="2020-08" db="EMBL/GenBank/DDBJ databases">
        <title>Genomic Encyclopedia of Type Strains, Phase IV (KMG-V): Genome sequencing to study the core and pangenomes of soil and plant-associated prokaryotes.</title>
        <authorList>
            <person name="Whitman W."/>
        </authorList>
    </citation>
    <scope>NUCLEOTIDE SEQUENCE [LARGE SCALE GENOMIC DNA]</scope>
    <source>
        <strain evidence="2 3">SEMIA 4060</strain>
    </source>
</reference>
<dbReference type="RefSeq" id="WP_184705462.1">
    <property type="nucleotide sequence ID" value="NZ_JACHBG010000006.1"/>
</dbReference>
<protein>
    <submittedName>
        <fullName evidence="2">Uncharacterized protein</fullName>
    </submittedName>
</protein>